<dbReference type="RefSeq" id="XP_004353479.1">
    <property type="nucleotide sequence ID" value="XM_004353427.1"/>
</dbReference>
<gene>
    <name evidence="2" type="ORF">ACA1_075300</name>
</gene>
<name>L8HHN4_ACACF</name>
<keyword evidence="3" id="KW-1185">Reference proteome</keyword>
<dbReference type="EMBL" id="KB007842">
    <property type="protein sequence ID" value="ELR23951.1"/>
    <property type="molecule type" value="Genomic_DNA"/>
</dbReference>
<dbReference type="STRING" id="1257118.L8HHN4"/>
<accession>L8HHN4</accession>
<dbReference type="SUPFAM" id="SSF56815">
    <property type="entry name" value="Sec1/munc18-like (SM) proteins"/>
    <property type="match status" value="1"/>
</dbReference>
<sequence>MEQGDEQGRGVNVRKEAKKPFLDIQEEFKGAIVYLDGPAAEIVQWTFGGLDFFFGLGAEHVTLLPPASNGNKDEDSHSATLVGFTSTRALIFISSYLPEYRDSLKRVLESGTFTECVVYSGLPESAHSHYPELGGGLFNSYIRMMKDWMRKKQTSKFISPVAVVIPFPLLYSPFLPHTFFLPPCYDVFPPVQLPEHVPESPHGPTLEQLPKHYQLAVKRLANVLSQTMRQWGLKEDIYPIGHAAKFTAGEMNKLAEQAQHAATPASPRSATPVSLILIDRTIDLVAPMRHTANVLDRIRSVLRSPSPTSNDVAIDLRPFLSDSPVHMDDNFLPYGSLIPREDSKASNSIFKTLATKTQKDALNAIRKKLMNSSAVTPARLLALLRPFQTDVGAFYRHAGLMQYAAGVISALQQSDKSTAWEELMGVEKLIIHTVKDPSEKSSLQQLVELLSVGKFTAADVVGLAVMAHSLLGQRFARDDDKAFQKALVANLIDFPQESLDWLGDADVAHMLRQHYRAAAQEGSAADDAGEGEREVLARQLQLSLKDVIEDRMDRLRGTADVRSSLKLRDYANVMGRGAGGAAYTSLVARVARDSVTRDGDAELHDLEKHTSTVALSDLLGMASSLGLGRFGFGRGKTKAKPRPSDNKTIVIFVIGGITCAEIQEALQQVADSVGGKEEGDDDQYQVLIGSTSLSTASGVLSHLFAAEQQQ</sequence>
<dbReference type="AlphaFoldDB" id="L8HHN4"/>
<evidence type="ECO:0000313" key="2">
    <source>
        <dbReference type="EMBL" id="ELR23951.1"/>
    </source>
</evidence>
<dbReference type="InterPro" id="IPR036045">
    <property type="entry name" value="Sec1-like_sf"/>
</dbReference>
<dbReference type="GO" id="GO:0016192">
    <property type="term" value="P:vesicle-mediated transport"/>
    <property type="evidence" value="ECO:0007669"/>
    <property type="project" value="InterPro"/>
</dbReference>
<dbReference type="Proteomes" id="UP000011083">
    <property type="component" value="Unassembled WGS sequence"/>
</dbReference>
<dbReference type="KEGG" id="acan:ACA1_075300"/>
<comment type="similarity">
    <text evidence="1">Belongs to the STXBP/unc-18/SEC1 family.</text>
</comment>
<dbReference type="GeneID" id="14924950"/>
<dbReference type="InterPro" id="IPR027482">
    <property type="entry name" value="Sec1-like_dom2"/>
</dbReference>
<dbReference type="OrthoDB" id="2228at2759"/>
<protein>
    <submittedName>
        <fullName evidence="2">Sec1 family domain containing protein</fullName>
    </submittedName>
</protein>
<organism evidence="2 3">
    <name type="scientific">Acanthamoeba castellanii (strain ATCC 30010 / Neff)</name>
    <dbReference type="NCBI Taxonomy" id="1257118"/>
    <lineage>
        <taxon>Eukaryota</taxon>
        <taxon>Amoebozoa</taxon>
        <taxon>Discosea</taxon>
        <taxon>Longamoebia</taxon>
        <taxon>Centramoebida</taxon>
        <taxon>Acanthamoebidae</taxon>
        <taxon>Acanthamoeba</taxon>
    </lineage>
</organism>
<dbReference type="InterPro" id="IPR001619">
    <property type="entry name" value="Sec1-like"/>
</dbReference>
<evidence type="ECO:0000256" key="1">
    <source>
        <dbReference type="ARBA" id="ARBA00009884"/>
    </source>
</evidence>
<dbReference type="Gene3D" id="3.40.50.1910">
    <property type="match status" value="1"/>
</dbReference>
<evidence type="ECO:0000313" key="3">
    <source>
        <dbReference type="Proteomes" id="UP000011083"/>
    </source>
</evidence>
<dbReference type="OMA" id="FHEYESL"/>
<dbReference type="VEuPathDB" id="AmoebaDB:ACA1_075300"/>
<proteinExistence type="inferred from homology"/>
<reference evidence="2 3" key="1">
    <citation type="journal article" date="2013" name="Genome Biol.">
        <title>Genome of Acanthamoeba castellanii highlights extensive lateral gene transfer and early evolution of tyrosine kinase signaling.</title>
        <authorList>
            <person name="Clarke M."/>
            <person name="Lohan A.J."/>
            <person name="Liu B."/>
            <person name="Lagkouvardos I."/>
            <person name="Roy S."/>
            <person name="Zafar N."/>
            <person name="Bertelli C."/>
            <person name="Schilde C."/>
            <person name="Kianianmomeni A."/>
            <person name="Burglin T.R."/>
            <person name="Frech C."/>
            <person name="Turcotte B."/>
            <person name="Kopec K.O."/>
            <person name="Synnott J.M."/>
            <person name="Choo C."/>
            <person name="Paponov I."/>
            <person name="Finkler A."/>
            <person name="Soon Heng Tan C."/>
            <person name="Hutchins A.P."/>
            <person name="Weinmeier T."/>
            <person name="Rattei T."/>
            <person name="Chu J.S."/>
            <person name="Gimenez G."/>
            <person name="Irimia M."/>
            <person name="Rigden D.J."/>
            <person name="Fitzpatrick D.A."/>
            <person name="Lorenzo-Morales J."/>
            <person name="Bateman A."/>
            <person name="Chiu C.H."/>
            <person name="Tang P."/>
            <person name="Hegemann P."/>
            <person name="Fromm H."/>
            <person name="Raoult D."/>
            <person name="Greub G."/>
            <person name="Miranda-Saavedra D."/>
            <person name="Chen N."/>
            <person name="Nash P."/>
            <person name="Ginger M.L."/>
            <person name="Horn M."/>
            <person name="Schaap P."/>
            <person name="Caler L."/>
            <person name="Loftus B."/>
        </authorList>
    </citation>
    <scope>NUCLEOTIDE SEQUENCE [LARGE SCALE GENOMIC DNA]</scope>
    <source>
        <strain evidence="2 3">Neff</strain>
    </source>
</reference>
<dbReference type="PANTHER" id="PTHR11679">
    <property type="entry name" value="VESICLE PROTEIN SORTING-ASSOCIATED"/>
    <property type="match status" value="1"/>
</dbReference>